<evidence type="ECO:0000313" key="3">
    <source>
        <dbReference type="Proteomes" id="UP000622653"/>
    </source>
</evidence>
<organism evidence="2 3">
    <name type="scientific">Savagea serpentis</name>
    <dbReference type="NCBI Taxonomy" id="2785297"/>
    <lineage>
        <taxon>Bacteria</taxon>
        <taxon>Bacillati</taxon>
        <taxon>Bacillota</taxon>
        <taxon>Bacilli</taxon>
        <taxon>Bacillales</taxon>
        <taxon>Caryophanaceae</taxon>
        <taxon>Savagea</taxon>
    </lineage>
</organism>
<keyword evidence="1" id="KW-0812">Transmembrane</keyword>
<feature type="transmembrane region" description="Helical" evidence="1">
    <location>
        <begin position="61"/>
        <end position="83"/>
    </location>
</feature>
<comment type="caution">
    <text evidence="2">The sequence shown here is derived from an EMBL/GenBank/DDBJ whole genome shotgun (WGS) entry which is preliminary data.</text>
</comment>
<evidence type="ECO:0000313" key="2">
    <source>
        <dbReference type="EMBL" id="MBF4500525.1"/>
    </source>
</evidence>
<name>A0A8J7GIM4_9BACL</name>
<evidence type="ECO:0000256" key="1">
    <source>
        <dbReference type="SAM" id="Phobius"/>
    </source>
</evidence>
<accession>A0A8J7GIM4</accession>
<dbReference type="EMBL" id="JADKPV010000001">
    <property type="protein sequence ID" value="MBF4500525.1"/>
    <property type="molecule type" value="Genomic_DNA"/>
</dbReference>
<feature type="transmembrane region" description="Helical" evidence="1">
    <location>
        <begin position="36"/>
        <end position="55"/>
    </location>
</feature>
<gene>
    <name evidence="2" type="ORF">IRY55_04035</name>
</gene>
<protein>
    <submittedName>
        <fullName evidence="2">Uncharacterized protein</fullName>
    </submittedName>
</protein>
<sequence>MQNVFAIFDVVLFVTMIVLLLLLMRTPRSKPLNEELPIPLFIFGILALTVFRMFTPFGDHIILSVANSLFLCFIVIQLFMAYVKNKK</sequence>
<dbReference type="Proteomes" id="UP000622653">
    <property type="component" value="Unassembled WGS sequence"/>
</dbReference>
<keyword evidence="3" id="KW-1185">Reference proteome</keyword>
<proteinExistence type="predicted"/>
<dbReference type="RefSeq" id="WP_194561961.1">
    <property type="nucleotide sequence ID" value="NZ_JADKPV010000001.1"/>
</dbReference>
<dbReference type="AlphaFoldDB" id="A0A8J7GIM4"/>
<keyword evidence="1" id="KW-0472">Membrane</keyword>
<reference evidence="2" key="1">
    <citation type="submission" date="2020-11" db="EMBL/GenBank/DDBJ databases">
        <title>Multidrug resistant novel bacterium Savagea serpentis sp. nov., isolated from the scats of a vine snake (Ahaetulla nasuta).</title>
        <authorList>
            <person name="Venkata Ramana V."/>
            <person name="Vikas Patil S."/>
            <person name="Yogita Lugani V."/>
        </authorList>
    </citation>
    <scope>NUCLEOTIDE SEQUENCE</scope>
    <source>
        <strain evidence="2">SN6</strain>
    </source>
</reference>
<feature type="transmembrane region" description="Helical" evidence="1">
    <location>
        <begin position="6"/>
        <end position="24"/>
    </location>
</feature>
<keyword evidence="1" id="KW-1133">Transmembrane helix</keyword>